<dbReference type="GO" id="GO:0016485">
    <property type="term" value="P:protein processing"/>
    <property type="evidence" value="ECO:0007669"/>
    <property type="project" value="TreeGrafter"/>
</dbReference>
<evidence type="ECO:0000313" key="11">
    <source>
        <dbReference type="Proteomes" id="UP001321804"/>
    </source>
</evidence>
<dbReference type="EMBL" id="AP026801">
    <property type="protein sequence ID" value="BDR55993.1"/>
    <property type="molecule type" value="Genomic_DNA"/>
</dbReference>
<dbReference type="Gene3D" id="3.40.390.10">
    <property type="entry name" value="Collagenase (Catalytic Domain)"/>
    <property type="match status" value="1"/>
</dbReference>
<dbReference type="RefSeq" id="WP_317697811.1">
    <property type="nucleotide sequence ID" value="NZ_AP026801.1"/>
</dbReference>
<dbReference type="InterPro" id="IPR024079">
    <property type="entry name" value="MetalloPept_cat_dom_sf"/>
</dbReference>
<gene>
    <name evidence="10" type="ORF">KIMC2_05550</name>
</gene>
<evidence type="ECO:0000256" key="2">
    <source>
        <dbReference type="ARBA" id="ARBA00007357"/>
    </source>
</evidence>
<feature type="domain" description="Peptidase M13 N-terminal" evidence="9">
    <location>
        <begin position="10"/>
        <end position="384"/>
    </location>
</feature>
<dbReference type="GO" id="GO:0046872">
    <property type="term" value="F:metal ion binding"/>
    <property type="evidence" value="ECO:0007669"/>
    <property type="project" value="UniProtKB-KW"/>
</dbReference>
<dbReference type="PROSITE" id="PS51885">
    <property type="entry name" value="NEPRILYSIN"/>
    <property type="match status" value="1"/>
</dbReference>
<accession>A0AAU9CXJ3</accession>
<keyword evidence="6" id="KW-0862">Zinc</keyword>
<evidence type="ECO:0000313" key="10">
    <source>
        <dbReference type="EMBL" id="BDR55993.1"/>
    </source>
</evidence>
<dbReference type="Gene3D" id="1.10.1380.10">
    <property type="entry name" value="Neutral endopeptidase , domain2"/>
    <property type="match status" value="1"/>
</dbReference>
<keyword evidence="4" id="KW-0479">Metal-binding</keyword>
<evidence type="ECO:0000256" key="7">
    <source>
        <dbReference type="ARBA" id="ARBA00023049"/>
    </source>
</evidence>
<dbReference type="Pfam" id="PF05649">
    <property type="entry name" value="Peptidase_M13_N"/>
    <property type="match status" value="1"/>
</dbReference>
<dbReference type="Pfam" id="PF01431">
    <property type="entry name" value="Peptidase_M13"/>
    <property type="match status" value="1"/>
</dbReference>
<dbReference type="InterPro" id="IPR042089">
    <property type="entry name" value="Peptidase_M13_dom_2"/>
</dbReference>
<dbReference type="InterPro" id="IPR018497">
    <property type="entry name" value="Peptidase_M13_C"/>
</dbReference>
<evidence type="ECO:0000256" key="1">
    <source>
        <dbReference type="ARBA" id="ARBA00001947"/>
    </source>
</evidence>
<evidence type="ECO:0000256" key="4">
    <source>
        <dbReference type="ARBA" id="ARBA00022723"/>
    </source>
</evidence>
<name>A0AAU9CXJ3_9LACO</name>
<dbReference type="CDD" id="cd08662">
    <property type="entry name" value="M13"/>
    <property type="match status" value="1"/>
</dbReference>
<dbReference type="SUPFAM" id="SSF55486">
    <property type="entry name" value="Metalloproteases ('zincins'), catalytic domain"/>
    <property type="match status" value="1"/>
</dbReference>
<evidence type="ECO:0000259" key="9">
    <source>
        <dbReference type="Pfam" id="PF05649"/>
    </source>
</evidence>
<dbReference type="AlphaFoldDB" id="A0AAU9CXJ3"/>
<dbReference type="GO" id="GO:0004222">
    <property type="term" value="F:metalloendopeptidase activity"/>
    <property type="evidence" value="ECO:0007669"/>
    <property type="project" value="InterPro"/>
</dbReference>
<keyword evidence="7" id="KW-0482">Metalloprotease</keyword>
<evidence type="ECO:0000256" key="3">
    <source>
        <dbReference type="ARBA" id="ARBA00022670"/>
    </source>
</evidence>
<evidence type="ECO:0000259" key="8">
    <source>
        <dbReference type="Pfam" id="PF01431"/>
    </source>
</evidence>
<keyword evidence="11" id="KW-1185">Reference proteome</keyword>
<keyword evidence="3" id="KW-0645">Protease</keyword>
<evidence type="ECO:0000256" key="6">
    <source>
        <dbReference type="ARBA" id="ARBA00022833"/>
    </source>
</evidence>
<comment type="cofactor">
    <cofactor evidence="1">
        <name>Zn(2+)</name>
        <dbReference type="ChEBI" id="CHEBI:29105"/>
    </cofactor>
</comment>
<protein>
    <submittedName>
        <fullName evidence="10">Peptidase M13</fullName>
    </submittedName>
</protein>
<proteinExistence type="inferred from homology"/>
<comment type="similarity">
    <text evidence="2">Belongs to the peptidase M13 family.</text>
</comment>
<keyword evidence="5" id="KW-0378">Hydrolase</keyword>
<reference evidence="10 11" key="1">
    <citation type="journal article" date="2023" name="Microbiol. Spectr.">
        <title>Symbiosis of Carpenter Bees with Uncharacterized Lactic Acid Bacteria Showing NAD Auxotrophy.</title>
        <authorList>
            <person name="Kawasaki S."/>
            <person name="Ozawa K."/>
            <person name="Mori T."/>
            <person name="Yamamoto A."/>
            <person name="Ito M."/>
            <person name="Ohkuma M."/>
            <person name="Sakamoto M."/>
            <person name="Matsutani M."/>
        </authorList>
    </citation>
    <scope>NUCLEOTIDE SEQUENCE [LARGE SCALE GENOMIC DNA]</scope>
    <source>
        <strain evidence="10 11">KimC2</strain>
    </source>
</reference>
<dbReference type="KEGG" id="xak:KIMC2_05550"/>
<dbReference type="PANTHER" id="PTHR11733">
    <property type="entry name" value="ZINC METALLOPROTEASE FAMILY M13 NEPRILYSIN-RELATED"/>
    <property type="match status" value="1"/>
</dbReference>
<evidence type="ECO:0000256" key="5">
    <source>
        <dbReference type="ARBA" id="ARBA00022801"/>
    </source>
</evidence>
<dbReference type="PRINTS" id="PR00786">
    <property type="entry name" value="NEPRILYSIN"/>
</dbReference>
<dbReference type="Proteomes" id="UP001321804">
    <property type="component" value="Chromosome"/>
</dbReference>
<sequence length="631" mass="72758">MKNSIIPRIQDNLYGAVNGSWQQHAQIRPDRNFAGVTTDIDLKIRSQLIADLKEGDQVAKSDNFTRAAQLFSKARDFERRNREGIDPILANLKKILDLQNLDDFQNHLPSWIEDSFYHPIRLGVAPSILDSNRYQVNISAPETILPDVMMYEHPEQSEPLINLFTTMATNLIAFTPLTLAEQKQFVDDTLAFDRLIASFKLTSVELAEMNNLDHEIGVAELAEHVSAFDIRRVLKTIFHLEPETVNVYDQKYLLNFDQVFNSKTFILWQHWAYVLEIINHSDYLSQEIRSIGSQFNMIALGQESLSSEDEHAYDVTNEIFDEVLGRHYGQKYFGSDSKATVTKLAQTLIKTYRIQLQNNSWLSESTKKKAIKKLETMTLKVGYPEQLSDLYDQLEISPTLSLSKTIDNCRRIAIKYNFTRLNQPVDRTEWGMPAQMVNAQYNSSFNDITILAGILQPPFYDTDSDESTNLGGIGCTIAHEISHAFDNNGAFFDELGNKNDWWQARDYKNFEKYVDKMIQQFDGIESFGGKVNGQLVVSENIADNAGLNAALQLMKNLEHPDYQKFFKNYARSWRIKYRPEFAKILLFVEVHAPFELRTNIPVTNFSEWYEAFNVTSGDRMYRCPEDRLIIW</sequence>
<dbReference type="InterPro" id="IPR008753">
    <property type="entry name" value="Peptidase_M13_N"/>
</dbReference>
<dbReference type="InterPro" id="IPR000718">
    <property type="entry name" value="Peptidase_M13"/>
</dbReference>
<dbReference type="GO" id="GO:0005886">
    <property type="term" value="C:plasma membrane"/>
    <property type="evidence" value="ECO:0007669"/>
    <property type="project" value="TreeGrafter"/>
</dbReference>
<feature type="domain" description="Peptidase M13 C-terminal" evidence="8">
    <location>
        <begin position="438"/>
        <end position="627"/>
    </location>
</feature>
<dbReference type="PANTHER" id="PTHR11733:SF167">
    <property type="entry name" value="FI17812P1-RELATED"/>
    <property type="match status" value="1"/>
</dbReference>
<organism evidence="10 11">
    <name type="scientific">Xylocopilactobacillus apis</name>
    <dbReference type="NCBI Taxonomy" id="2932183"/>
    <lineage>
        <taxon>Bacteria</taxon>
        <taxon>Bacillati</taxon>
        <taxon>Bacillota</taxon>
        <taxon>Bacilli</taxon>
        <taxon>Lactobacillales</taxon>
        <taxon>Lactobacillaceae</taxon>
        <taxon>Xylocopilactobacillus</taxon>
    </lineage>
</organism>